<feature type="transmembrane region" description="Helical" evidence="1">
    <location>
        <begin position="6"/>
        <end position="28"/>
    </location>
</feature>
<feature type="transmembrane region" description="Helical" evidence="1">
    <location>
        <begin position="309"/>
        <end position="329"/>
    </location>
</feature>
<feature type="transmembrane region" description="Helical" evidence="1">
    <location>
        <begin position="150"/>
        <end position="168"/>
    </location>
</feature>
<dbReference type="Proteomes" id="UP000534294">
    <property type="component" value="Unassembled WGS sequence"/>
</dbReference>
<name>A0A7W7YP37_9BACT</name>
<keyword evidence="1" id="KW-0812">Transmembrane</keyword>
<dbReference type="EMBL" id="JACHIF010000009">
    <property type="protein sequence ID" value="MBB5039582.1"/>
    <property type="molecule type" value="Genomic_DNA"/>
</dbReference>
<feature type="transmembrane region" description="Helical" evidence="1">
    <location>
        <begin position="286"/>
        <end position="302"/>
    </location>
</feature>
<evidence type="ECO:0000313" key="2">
    <source>
        <dbReference type="EMBL" id="MBB5039582.1"/>
    </source>
</evidence>
<feature type="transmembrane region" description="Helical" evidence="1">
    <location>
        <begin position="234"/>
        <end position="253"/>
    </location>
</feature>
<feature type="transmembrane region" description="Helical" evidence="1">
    <location>
        <begin position="262"/>
        <end position="280"/>
    </location>
</feature>
<sequence>MNEGRAGALFPMIVLGGVGLFALASILLTEGNTIGEFCRYLLAGGFLLSLVAPRTGFYVWLTFCGYNDLLKRLMIMGGRVSHSDLPFVLGITPAMFGGVALALALGGLMGTRRLVFRDLAALFAGGVLMMGTGALAYMKGGVGLNGVLQAIANNGLYALLLFVLPMLFRTVEDLQKLWRFLVFAFLPVAVYGVIQQVQGFAEFEIEYLQTNLSIEIKQLGTGEVRAFSTLNSPSALSVVCATLAVASLFLGFAHREKRQRPLLHPLLAMTCFAIHFAGLIASTSRTPIFIVPIALFGGWCFFSKSRTRMFYFFSVGSFLALVVASPWLVQRIDLVNEFIGRLAAPGSFMGRMLTVGTYWDRLEGFATVLMNLDAYTLLGWGIDEHGEGRFHFHDPLSEVLVRFGALALLFLLVSGFLLLVLSHRQAWRLHATADRQFAARMIGLAFALVAVSLISGSILSVFPNNVFFWLCLAGVAALARQQAMGDRKAAAHETPVHGSSVAVHPVPRVVPMRPRIRQIGTRS</sequence>
<accession>A0A7W7YP37</accession>
<gene>
    <name evidence="2" type="ORF">HNQ64_003857</name>
</gene>
<proteinExistence type="predicted"/>
<organism evidence="2 3">
    <name type="scientific">Prosthecobacter dejongeii</name>
    <dbReference type="NCBI Taxonomy" id="48465"/>
    <lineage>
        <taxon>Bacteria</taxon>
        <taxon>Pseudomonadati</taxon>
        <taxon>Verrucomicrobiota</taxon>
        <taxon>Verrucomicrobiia</taxon>
        <taxon>Verrucomicrobiales</taxon>
        <taxon>Verrucomicrobiaceae</taxon>
        <taxon>Prosthecobacter</taxon>
    </lineage>
</organism>
<evidence type="ECO:0000256" key="1">
    <source>
        <dbReference type="SAM" id="Phobius"/>
    </source>
</evidence>
<dbReference type="PANTHER" id="PTHR37422">
    <property type="entry name" value="TEICHURONIC ACID BIOSYNTHESIS PROTEIN TUAE"/>
    <property type="match status" value="1"/>
</dbReference>
<dbReference type="RefSeq" id="WP_184211503.1">
    <property type="nucleotide sequence ID" value="NZ_JACHIF010000009.1"/>
</dbReference>
<feature type="transmembrane region" description="Helical" evidence="1">
    <location>
        <begin position="399"/>
        <end position="421"/>
    </location>
</feature>
<protein>
    <recommendedName>
        <fullName evidence="4">O-Antigen ligase</fullName>
    </recommendedName>
</protein>
<keyword evidence="3" id="KW-1185">Reference proteome</keyword>
<evidence type="ECO:0000313" key="3">
    <source>
        <dbReference type="Proteomes" id="UP000534294"/>
    </source>
</evidence>
<dbReference type="AlphaFoldDB" id="A0A7W7YP37"/>
<dbReference type="PANTHER" id="PTHR37422:SF17">
    <property type="entry name" value="O-ANTIGEN LIGASE"/>
    <property type="match status" value="1"/>
</dbReference>
<evidence type="ECO:0008006" key="4">
    <source>
        <dbReference type="Google" id="ProtNLM"/>
    </source>
</evidence>
<feature type="transmembrane region" description="Helical" evidence="1">
    <location>
        <begin position="85"/>
        <end position="107"/>
    </location>
</feature>
<reference evidence="2 3" key="1">
    <citation type="submission" date="2020-08" db="EMBL/GenBank/DDBJ databases">
        <title>Genomic Encyclopedia of Type Strains, Phase IV (KMG-IV): sequencing the most valuable type-strain genomes for metagenomic binning, comparative biology and taxonomic classification.</title>
        <authorList>
            <person name="Goeker M."/>
        </authorList>
    </citation>
    <scope>NUCLEOTIDE SEQUENCE [LARGE SCALE GENOMIC DNA]</scope>
    <source>
        <strain evidence="2 3">DSM 12251</strain>
    </source>
</reference>
<feature type="transmembrane region" description="Helical" evidence="1">
    <location>
        <begin position="40"/>
        <end position="61"/>
    </location>
</feature>
<dbReference type="InterPro" id="IPR051533">
    <property type="entry name" value="WaaL-like"/>
</dbReference>
<feature type="transmembrane region" description="Helical" evidence="1">
    <location>
        <begin position="442"/>
        <end position="460"/>
    </location>
</feature>
<feature type="transmembrane region" description="Helical" evidence="1">
    <location>
        <begin position="177"/>
        <end position="194"/>
    </location>
</feature>
<feature type="transmembrane region" description="Helical" evidence="1">
    <location>
        <begin position="119"/>
        <end position="138"/>
    </location>
</feature>
<comment type="caution">
    <text evidence="2">The sequence shown here is derived from an EMBL/GenBank/DDBJ whole genome shotgun (WGS) entry which is preliminary data.</text>
</comment>
<keyword evidence="1" id="KW-0472">Membrane</keyword>
<keyword evidence="1" id="KW-1133">Transmembrane helix</keyword>